<gene>
    <name evidence="8" type="ORF">BGE01nite_00530</name>
</gene>
<evidence type="ECO:0000256" key="4">
    <source>
        <dbReference type="ARBA" id="ARBA00022452"/>
    </source>
</evidence>
<dbReference type="Pfam" id="PF02321">
    <property type="entry name" value="OEP"/>
    <property type="match status" value="2"/>
</dbReference>
<reference evidence="8 9" key="1">
    <citation type="submission" date="2019-07" db="EMBL/GenBank/DDBJ databases">
        <title>Whole genome shotgun sequence of Brevifollis gellanilyticus NBRC 108608.</title>
        <authorList>
            <person name="Hosoyama A."/>
            <person name="Uohara A."/>
            <person name="Ohji S."/>
            <person name="Ichikawa N."/>
        </authorList>
    </citation>
    <scope>NUCLEOTIDE SEQUENCE [LARGE SCALE GENOMIC DNA]</scope>
    <source>
        <strain evidence="8 9">NBRC 108608</strain>
    </source>
</reference>
<dbReference type="GO" id="GO:0015562">
    <property type="term" value="F:efflux transmembrane transporter activity"/>
    <property type="evidence" value="ECO:0007669"/>
    <property type="project" value="InterPro"/>
</dbReference>
<keyword evidence="6" id="KW-0472">Membrane</keyword>
<evidence type="ECO:0000256" key="3">
    <source>
        <dbReference type="ARBA" id="ARBA00022448"/>
    </source>
</evidence>
<dbReference type="InterPro" id="IPR051906">
    <property type="entry name" value="TolC-like"/>
</dbReference>
<evidence type="ECO:0000313" key="9">
    <source>
        <dbReference type="Proteomes" id="UP000321577"/>
    </source>
</evidence>
<dbReference type="SUPFAM" id="SSF56954">
    <property type="entry name" value="Outer membrane efflux proteins (OEP)"/>
    <property type="match status" value="1"/>
</dbReference>
<dbReference type="OrthoDB" id="5405048at2"/>
<dbReference type="PANTHER" id="PTHR30026">
    <property type="entry name" value="OUTER MEMBRANE PROTEIN TOLC"/>
    <property type="match status" value="1"/>
</dbReference>
<dbReference type="RefSeq" id="WP_146848253.1">
    <property type="nucleotide sequence ID" value="NZ_BKAG01000001.1"/>
</dbReference>
<evidence type="ECO:0000256" key="1">
    <source>
        <dbReference type="ARBA" id="ARBA00004442"/>
    </source>
</evidence>
<evidence type="ECO:0000256" key="6">
    <source>
        <dbReference type="ARBA" id="ARBA00023136"/>
    </source>
</evidence>
<dbReference type="AlphaFoldDB" id="A0A512M203"/>
<keyword evidence="3" id="KW-0813">Transport</keyword>
<evidence type="ECO:0000256" key="7">
    <source>
        <dbReference type="ARBA" id="ARBA00023237"/>
    </source>
</evidence>
<dbReference type="Proteomes" id="UP000321577">
    <property type="component" value="Unassembled WGS sequence"/>
</dbReference>
<protein>
    <recommendedName>
        <fullName evidence="10">TolC family protein</fullName>
    </recommendedName>
</protein>
<evidence type="ECO:0000256" key="5">
    <source>
        <dbReference type="ARBA" id="ARBA00022692"/>
    </source>
</evidence>
<dbReference type="GO" id="GO:1990281">
    <property type="term" value="C:efflux pump complex"/>
    <property type="evidence" value="ECO:0007669"/>
    <property type="project" value="TreeGrafter"/>
</dbReference>
<comment type="caution">
    <text evidence="8">The sequence shown here is derived from an EMBL/GenBank/DDBJ whole genome shotgun (WGS) entry which is preliminary data.</text>
</comment>
<evidence type="ECO:0008006" key="10">
    <source>
        <dbReference type="Google" id="ProtNLM"/>
    </source>
</evidence>
<name>A0A512M203_9BACT</name>
<evidence type="ECO:0000256" key="2">
    <source>
        <dbReference type="ARBA" id="ARBA00007613"/>
    </source>
</evidence>
<keyword evidence="5" id="KW-0812">Transmembrane</keyword>
<dbReference type="EMBL" id="BKAG01000001">
    <property type="protein sequence ID" value="GEP40762.1"/>
    <property type="molecule type" value="Genomic_DNA"/>
</dbReference>
<dbReference type="InterPro" id="IPR003423">
    <property type="entry name" value="OMP_efflux"/>
</dbReference>
<accession>A0A512M203</accession>
<dbReference type="PANTHER" id="PTHR30026:SF23">
    <property type="entry name" value="TO APRF-PUTATIVE OUTER MEMBRANE EFFLUX PROTEIN OR SECRETED ALKALINE PHOSPHATASE-RELATED"/>
    <property type="match status" value="1"/>
</dbReference>
<comment type="subcellular location">
    <subcellularLocation>
        <location evidence="1">Cell outer membrane</location>
    </subcellularLocation>
</comment>
<evidence type="ECO:0000313" key="8">
    <source>
        <dbReference type="EMBL" id="GEP40762.1"/>
    </source>
</evidence>
<keyword evidence="7" id="KW-0998">Cell outer membrane</keyword>
<dbReference type="Gene3D" id="1.20.1600.10">
    <property type="entry name" value="Outer membrane efflux proteins (OEP)"/>
    <property type="match status" value="1"/>
</dbReference>
<dbReference type="GO" id="GO:0009279">
    <property type="term" value="C:cell outer membrane"/>
    <property type="evidence" value="ECO:0007669"/>
    <property type="project" value="UniProtKB-SubCell"/>
</dbReference>
<sequence>MLFLRRLTFLALGFAAIGARGQSFEDTLGLQPVHITLDEAVRGVMEKSLDVRIEWLNWAVADEQTDVALGKFEPSYFLTSNWRESNLPQNSLDYVQTGGIIIPLTEPRLFMQQSLLTQTGIQGKLPLGTEYQIYASTGVFRNDLNRQRPPAIFYPEYAAAVGFSLKQPLLRDFGPSVNLAELRVSRKNAVIADAKWELQFQRSLGQVIVQYFQLIFAVENVEVKREVAAFARTLVAENKKRLELGLLSPADVQEAEVAVAVAREEVITALGQVVERQTTLKTQILGTVDEGAGVVFLPKDSLPIISPQLDRAKHLQSALQRRPDHRGALEEAEKQAIVVKYMRNQLLPRLDLQATLTANGLSGSYGSAFERAFERQGYDTQVGFQFSIPLGNRTAKANRNAAEHRQQQAILNIARSELTISTELDTVLAQVRTARAKMESTRESERLAGQLLETEQKRLEQGLARTFDVLRARAALAEARTRRLAAHADYNQAATNLHLVAGTLLERHGIRIDRGSSQPKAVRTSTK</sequence>
<keyword evidence="4" id="KW-1134">Transmembrane beta strand</keyword>
<dbReference type="GO" id="GO:0015288">
    <property type="term" value="F:porin activity"/>
    <property type="evidence" value="ECO:0007669"/>
    <property type="project" value="TreeGrafter"/>
</dbReference>
<comment type="similarity">
    <text evidence="2">Belongs to the outer membrane factor (OMF) (TC 1.B.17) family.</text>
</comment>
<proteinExistence type="inferred from homology"/>
<keyword evidence="9" id="KW-1185">Reference proteome</keyword>
<organism evidence="8 9">
    <name type="scientific">Brevifollis gellanilyticus</name>
    <dbReference type="NCBI Taxonomy" id="748831"/>
    <lineage>
        <taxon>Bacteria</taxon>
        <taxon>Pseudomonadati</taxon>
        <taxon>Verrucomicrobiota</taxon>
        <taxon>Verrucomicrobiia</taxon>
        <taxon>Verrucomicrobiales</taxon>
        <taxon>Verrucomicrobiaceae</taxon>
    </lineage>
</organism>